<keyword evidence="5 13" id="KW-0808">Transferase</keyword>
<comment type="cofactor">
    <cofactor evidence="1">
        <name>K(+)</name>
        <dbReference type="ChEBI" id="CHEBI:29103"/>
    </cofactor>
</comment>
<dbReference type="PANTHER" id="PTHR11817">
    <property type="entry name" value="PYRUVATE KINASE"/>
    <property type="match status" value="1"/>
</dbReference>
<dbReference type="InterPro" id="IPR040442">
    <property type="entry name" value="Pyrv_kinase-like_dom_sf"/>
</dbReference>
<keyword evidence="6" id="KW-0479">Metal-binding</keyword>
<feature type="non-terminal residue" evidence="15">
    <location>
        <position position="254"/>
    </location>
</feature>
<accession>A0A537KFQ2</accession>
<keyword evidence="7" id="KW-0547">Nucleotide-binding</keyword>
<dbReference type="Proteomes" id="UP000319353">
    <property type="component" value="Unassembled WGS sequence"/>
</dbReference>
<dbReference type="Gene3D" id="2.40.33.10">
    <property type="entry name" value="PK beta-barrel domain-like"/>
    <property type="match status" value="1"/>
</dbReference>
<comment type="pathway">
    <text evidence="2 13">Carbohydrate degradation; glycolysis; pyruvate from D-glyceraldehyde 3-phosphate: step 5/5.</text>
</comment>
<dbReference type="GO" id="GO:0004743">
    <property type="term" value="F:pyruvate kinase activity"/>
    <property type="evidence" value="ECO:0007669"/>
    <property type="project" value="UniProtKB-EC"/>
</dbReference>
<dbReference type="InterPro" id="IPR001697">
    <property type="entry name" value="Pyr_Knase"/>
</dbReference>
<evidence type="ECO:0000256" key="8">
    <source>
        <dbReference type="ARBA" id="ARBA00022777"/>
    </source>
</evidence>
<evidence type="ECO:0000256" key="2">
    <source>
        <dbReference type="ARBA" id="ARBA00004997"/>
    </source>
</evidence>
<dbReference type="SUPFAM" id="SSF50800">
    <property type="entry name" value="PK beta-barrel domain-like"/>
    <property type="match status" value="1"/>
</dbReference>
<evidence type="ECO:0000256" key="1">
    <source>
        <dbReference type="ARBA" id="ARBA00001958"/>
    </source>
</evidence>
<comment type="similarity">
    <text evidence="3 13">Belongs to the pyruvate kinase family.</text>
</comment>
<dbReference type="EC" id="2.7.1.40" evidence="4 13"/>
<dbReference type="InterPro" id="IPR015813">
    <property type="entry name" value="Pyrv/PenolPyrv_kinase-like_dom"/>
</dbReference>
<keyword evidence="10 13" id="KW-0460">Magnesium</keyword>
<keyword evidence="8 13" id="KW-0418">Kinase</keyword>
<dbReference type="AlphaFoldDB" id="A0A537KFQ2"/>
<keyword evidence="11 13" id="KW-0324">Glycolysis</keyword>
<dbReference type="InterPro" id="IPR015793">
    <property type="entry name" value="Pyrv_Knase_brl"/>
</dbReference>
<dbReference type="PRINTS" id="PR01050">
    <property type="entry name" value="PYRUVTKNASE"/>
</dbReference>
<dbReference type="EMBL" id="VBAL01000323">
    <property type="protein sequence ID" value="TMI94597.1"/>
    <property type="molecule type" value="Genomic_DNA"/>
</dbReference>
<dbReference type="GO" id="GO:0000287">
    <property type="term" value="F:magnesium ion binding"/>
    <property type="evidence" value="ECO:0007669"/>
    <property type="project" value="InterPro"/>
</dbReference>
<comment type="catalytic activity">
    <reaction evidence="13">
        <text>pyruvate + ATP = phosphoenolpyruvate + ADP + H(+)</text>
        <dbReference type="Rhea" id="RHEA:18157"/>
        <dbReference type="ChEBI" id="CHEBI:15361"/>
        <dbReference type="ChEBI" id="CHEBI:15378"/>
        <dbReference type="ChEBI" id="CHEBI:30616"/>
        <dbReference type="ChEBI" id="CHEBI:58702"/>
        <dbReference type="ChEBI" id="CHEBI:456216"/>
        <dbReference type="EC" id="2.7.1.40"/>
    </reaction>
</comment>
<evidence type="ECO:0000256" key="5">
    <source>
        <dbReference type="ARBA" id="ARBA00022679"/>
    </source>
</evidence>
<feature type="non-terminal residue" evidence="15">
    <location>
        <position position="1"/>
    </location>
</feature>
<evidence type="ECO:0000256" key="10">
    <source>
        <dbReference type="ARBA" id="ARBA00022842"/>
    </source>
</evidence>
<gene>
    <name evidence="15" type="ORF">E6H01_14865</name>
</gene>
<dbReference type="FunFam" id="2.40.33.10:FF:000001">
    <property type="entry name" value="Pyruvate kinase"/>
    <property type="match status" value="1"/>
</dbReference>
<evidence type="ECO:0000313" key="15">
    <source>
        <dbReference type="EMBL" id="TMI94597.1"/>
    </source>
</evidence>
<feature type="domain" description="Pyruvate kinase barrel" evidence="14">
    <location>
        <begin position="2"/>
        <end position="254"/>
    </location>
</feature>
<evidence type="ECO:0000256" key="11">
    <source>
        <dbReference type="ARBA" id="ARBA00023152"/>
    </source>
</evidence>
<dbReference type="GO" id="GO:0030955">
    <property type="term" value="F:potassium ion binding"/>
    <property type="evidence" value="ECO:0007669"/>
    <property type="project" value="InterPro"/>
</dbReference>
<dbReference type="InterPro" id="IPR015806">
    <property type="entry name" value="Pyrv_Knase_insert_dom_sf"/>
</dbReference>
<dbReference type="GO" id="GO:0016301">
    <property type="term" value="F:kinase activity"/>
    <property type="evidence" value="ECO:0007669"/>
    <property type="project" value="UniProtKB-KW"/>
</dbReference>
<name>A0A537KFQ2_9BACT</name>
<evidence type="ECO:0000256" key="13">
    <source>
        <dbReference type="RuleBase" id="RU000504"/>
    </source>
</evidence>
<evidence type="ECO:0000256" key="4">
    <source>
        <dbReference type="ARBA" id="ARBA00012142"/>
    </source>
</evidence>
<dbReference type="Pfam" id="PF00224">
    <property type="entry name" value="PK"/>
    <property type="match status" value="1"/>
</dbReference>
<evidence type="ECO:0000313" key="16">
    <source>
        <dbReference type="Proteomes" id="UP000319353"/>
    </source>
</evidence>
<evidence type="ECO:0000256" key="7">
    <source>
        <dbReference type="ARBA" id="ARBA00022741"/>
    </source>
</evidence>
<sequence>ALLDGGVNVIRVNASHGTAEDRGRWIEAVRRAAEAKDLPIAVLVDLQGPRIRVGNLRAARELVPGQIITFAPEAVARGDELPTTYDLLAQDARVGARILLNDGLLSVEVTAVEPPRVRGRVVDGGTLTAHKGMNLPGMQVSAPALTDKDREDVIDAVRWGADYLALSFVRRAEDVAELRKLVPPTMKLVAKIEKAAALEDLDRILAASDVVMVARGDLGVELPFEDVPLVQKRLIREANRQGKPVITATQMLES</sequence>
<dbReference type="GO" id="GO:0005524">
    <property type="term" value="F:ATP binding"/>
    <property type="evidence" value="ECO:0007669"/>
    <property type="project" value="UniProtKB-KW"/>
</dbReference>
<organism evidence="15 16">
    <name type="scientific">Candidatus Segetimicrobium genomatis</name>
    <dbReference type="NCBI Taxonomy" id="2569760"/>
    <lineage>
        <taxon>Bacteria</taxon>
        <taxon>Bacillati</taxon>
        <taxon>Candidatus Sysuimicrobiota</taxon>
        <taxon>Candidatus Sysuimicrobiia</taxon>
        <taxon>Candidatus Sysuimicrobiales</taxon>
        <taxon>Candidatus Segetimicrobiaceae</taxon>
        <taxon>Candidatus Segetimicrobium</taxon>
    </lineage>
</organism>
<protein>
    <recommendedName>
        <fullName evidence="4 13">Pyruvate kinase</fullName>
        <ecNumber evidence="4 13">2.7.1.40</ecNumber>
    </recommendedName>
</protein>
<evidence type="ECO:0000256" key="9">
    <source>
        <dbReference type="ARBA" id="ARBA00022840"/>
    </source>
</evidence>
<dbReference type="SUPFAM" id="SSF51621">
    <property type="entry name" value="Phosphoenolpyruvate/pyruvate domain"/>
    <property type="match status" value="1"/>
</dbReference>
<evidence type="ECO:0000259" key="14">
    <source>
        <dbReference type="Pfam" id="PF00224"/>
    </source>
</evidence>
<reference evidence="15 16" key="1">
    <citation type="journal article" date="2019" name="Nat. Microbiol.">
        <title>Mediterranean grassland soil C-N compound turnover is dependent on rainfall and depth, and is mediated by genomically divergent microorganisms.</title>
        <authorList>
            <person name="Diamond S."/>
            <person name="Andeer P.F."/>
            <person name="Li Z."/>
            <person name="Crits-Christoph A."/>
            <person name="Burstein D."/>
            <person name="Anantharaman K."/>
            <person name="Lane K.R."/>
            <person name="Thomas B.C."/>
            <person name="Pan C."/>
            <person name="Northen T.R."/>
            <person name="Banfield J.F."/>
        </authorList>
    </citation>
    <scope>NUCLEOTIDE SEQUENCE [LARGE SCALE GENOMIC DNA]</scope>
    <source>
        <strain evidence="15">NP_4</strain>
    </source>
</reference>
<proteinExistence type="inferred from homology"/>
<evidence type="ECO:0000256" key="6">
    <source>
        <dbReference type="ARBA" id="ARBA00022723"/>
    </source>
</evidence>
<evidence type="ECO:0000256" key="3">
    <source>
        <dbReference type="ARBA" id="ARBA00008663"/>
    </source>
</evidence>
<keyword evidence="9" id="KW-0067">ATP-binding</keyword>
<evidence type="ECO:0000256" key="12">
    <source>
        <dbReference type="ARBA" id="ARBA00023317"/>
    </source>
</evidence>
<dbReference type="InterPro" id="IPR011037">
    <property type="entry name" value="Pyrv_Knase-like_insert_dom_sf"/>
</dbReference>
<comment type="caution">
    <text evidence="15">The sequence shown here is derived from an EMBL/GenBank/DDBJ whole genome shotgun (WGS) entry which is preliminary data.</text>
</comment>
<dbReference type="UniPathway" id="UPA00109">
    <property type="reaction ID" value="UER00188"/>
</dbReference>
<keyword evidence="12 15" id="KW-0670">Pyruvate</keyword>
<dbReference type="Gene3D" id="3.20.20.60">
    <property type="entry name" value="Phosphoenolpyruvate-binding domains"/>
    <property type="match status" value="1"/>
</dbReference>